<dbReference type="GO" id="GO:0005506">
    <property type="term" value="F:iron ion binding"/>
    <property type="evidence" value="ECO:0007669"/>
    <property type="project" value="InterPro"/>
</dbReference>
<dbReference type="GO" id="GO:0031418">
    <property type="term" value="F:L-ascorbic acid binding"/>
    <property type="evidence" value="ECO:0007669"/>
    <property type="project" value="InterPro"/>
</dbReference>
<organism evidence="7 8">
    <name type="scientific">Xylaria multiplex</name>
    <dbReference type="NCBI Taxonomy" id="323545"/>
    <lineage>
        <taxon>Eukaryota</taxon>
        <taxon>Fungi</taxon>
        <taxon>Dikarya</taxon>
        <taxon>Ascomycota</taxon>
        <taxon>Pezizomycotina</taxon>
        <taxon>Sordariomycetes</taxon>
        <taxon>Xylariomycetidae</taxon>
        <taxon>Xylariales</taxon>
        <taxon>Xylariaceae</taxon>
        <taxon>Xylaria</taxon>
    </lineage>
</organism>
<evidence type="ECO:0000256" key="5">
    <source>
        <dbReference type="ARBA" id="ARBA00023004"/>
    </source>
</evidence>
<dbReference type="Pfam" id="PF13640">
    <property type="entry name" value="2OG-FeII_Oxy_3"/>
    <property type="match status" value="1"/>
</dbReference>
<protein>
    <recommendedName>
        <fullName evidence="6">Prolyl 4-hydroxylase alpha subunit domain-containing protein</fullName>
    </recommendedName>
</protein>
<dbReference type="Proteomes" id="UP000481858">
    <property type="component" value="Unassembled WGS sequence"/>
</dbReference>
<evidence type="ECO:0000256" key="3">
    <source>
        <dbReference type="ARBA" id="ARBA00022964"/>
    </source>
</evidence>
<dbReference type="SUPFAM" id="SSF51197">
    <property type="entry name" value="Clavaminate synthase-like"/>
    <property type="match status" value="1"/>
</dbReference>
<keyword evidence="8" id="KW-1185">Reference proteome</keyword>
<evidence type="ECO:0000313" key="8">
    <source>
        <dbReference type="Proteomes" id="UP000481858"/>
    </source>
</evidence>
<keyword evidence="3" id="KW-0223">Dioxygenase</keyword>
<gene>
    <name evidence="7" type="ORF">GQX73_g10839</name>
</gene>
<keyword evidence="5" id="KW-0408">Iron</keyword>
<dbReference type="OrthoDB" id="69177at2759"/>
<dbReference type="InterPro" id="IPR044862">
    <property type="entry name" value="Pro_4_hyd_alph_FE2OG_OXY"/>
</dbReference>
<accession>A0A7C8MEW4</accession>
<name>A0A7C8MEW4_9PEZI</name>
<evidence type="ECO:0000256" key="1">
    <source>
        <dbReference type="ARBA" id="ARBA00001961"/>
    </source>
</evidence>
<dbReference type="PANTHER" id="PTHR10869">
    <property type="entry name" value="PROLYL 4-HYDROXYLASE ALPHA SUBUNIT"/>
    <property type="match status" value="1"/>
</dbReference>
<feature type="domain" description="Prolyl 4-hydroxylase alpha subunit" evidence="6">
    <location>
        <begin position="65"/>
        <end position="281"/>
    </location>
</feature>
<dbReference type="InterPro" id="IPR045054">
    <property type="entry name" value="P4HA-like"/>
</dbReference>
<dbReference type="EMBL" id="WUBL01000284">
    <property type="protein sequence ID" value="KAF2962732.1"/>
    <property type="molecule type" value="Genomic_DNA"/>
</dbReference>
<evidence type="ECO:0000313" key="7">
    <source>
        <dbReference type="EMBL" id="KAF2962732.1"/>
    </source>
</evidence>
<dbReference type="GO" id="GO:0004656">
    <property type="term" value="F:procollagen-proline 4-dioxygenase activity"/>
    <property type="evidence" value="ECO:0007669"/>
    <property type="project" value="TreeGrafter"/>
</dbReference>
<proteinExistence type="predicted"/>
<evidence type="ECO:0000256" key="4">
    <source>
        <dbReference type="ARBA" id="ARBA00023002"/>
    </source>
</evidence>
<comment type="caution">
    <text evidence="7">The sequence shown here is derived from an EMBL/GenBank/DDBJ whole genome shotgun (WGS) entry which is preliminary data.</text>
</comment>
<dbReference type="InParanoid" id="A0A7C8MEW4"/>
<comment type="cofactor">
    <cofactor evidence="1">
        <name>L-ascorbate</name>
        <dbReference type="ChEBI" id="CHEBI:38290"/>
    </cofactor>
</comment>
<dbReference type="InterPro" id="IPR006620">
    <property type="entry name" value="Pro_4_hyd_alph"/>
</dbReference>
<keyword evidence="2" id="KW-0479">Metal-binding</keyword>
<dbReference type="Gene3D" id="2.60.120.620">
    <property type="entry name" value="q2cbj1_9rhob like domain"/>
    <property type="match status" value="1"/>
</dbReference>
<evidence type="ECO:0000256" key="2">
    <source>
        <dbReference type="ARBA" id="ARBA00022723"/>
    </source>
</evidence>
<sequence length="296" mass="33202">MKDRIMGSSQAPKKKPLQVPVKPVYRSNDVTIPDGFLTSDPVDARPITHRLINFKDSVLPEYESCYAAVLDNVLSPSECAQLIRLAESSVMDEDKIDGSPWRTALVNVGGGYEVEIPDYRKSDRIIWDNQEIVDRLWARMAVLPEIQGKLSSLPGLTPDPSVESVEYPFYRVNKRLRFLKYTPGQFFRPHCDGPYGERTPEGHVVETYMTVHLYLNDSQQVAGPGVDLVGGATSFLSRDNSRRLDVDPKAGRVLIFQHARLRHCGDDVKAGTKYTVRTDIMYKILSNDGLSPSGDM</sequence>
<dbReference type="GO" id="GO:0005783">
    <property type="term" value="C:endoplasmic reticulum"/>
    <property type="evidence" value="ECO:0007669"/>
    <property type="project" value="TreeGrafter"/>
</dbReference>
<keyword evidence="4" id="KW-0560">Oxidoreductase</keyword>
<dbReference type="AlphaFoldDB" id="A0A7C8MEW4"/>
<dbReference type="SMART" id="SM00702">
    <property type="entry name" value="P4Hc"/>
    <property type="match status" value="1"/>
</dbReference>
<reference evidence="7 8" key="1">
    <citation type="submission" date="2019-12" db="EMBL/GenBank/DDBJ databases">
        <title>Draft genome sequence of the ascomycete Xylaria multiplex DSM 110363.</title>
        <authorList>
            <person name="Buettner E."/>
            <person name="Kellner H."/>
        </authorList>
    </citation>
    <scope>NUCLEOTIDE SEQUENCE [LARGE SCALE GENOMIC DNA]</scope>
    <source>
        <strain evidence="7 8">DSM 110363</strain>
    </source>
</reference>
<dbReference type="PANTHER" id="PTHR10869:SF241">
    <property type="entry name" value="FE2OG DIOXYGENASE DOMAIN-CONTAINING PROTEIN"/>
    <property type="match status" value="1"/>
</dbReference>
<evidence type="ECO:0000259" key="6">
    <source>
        <dbReference type="SMART" id="SM00702"/>
    </source>
</evidence>